<dbReference type="GO" id="GO:0022900">
    <property type="term" value="P:electron transport chain"/>
    <property type="evidence" value="ECO:0007669"/>
    <property type="project" value="InterPro"/>
</dbReference>
<dbReference type="InterPro" id="IPR038532">
    <property type="entry name" value="NDUFS4-like_sf"/>
</dbReference>
<dbReference type="OrthoDB" id="3089at2759"/>
<evidence type="ECO:0000256" key="6">
    <source>
        <dbReference type="ARBA" id="ARBA00022982"/>
    </source>
</evidence>
<organism evidence="11 12">
    <name type="scientific">Calocera cornea HHB12733</name>
    <dbReference type="NCBI Taxonomy" id="1353952"/>
    <lineage>
        <taxon>Eukaryota</taxon>
        <taxon>Fungi</taxon>
        <taxon>Dikarya</taxon>
        <taxon>Basidiomycota</taxon>
        <taxon>Agaricomycotina</taxon>
        <taxon>Dacrymycetes</taxon>
        <taxon>Dacrymycetales</taxon>
        <taxon>Dacrymycetaceae</taxon>
        <taxon>Calocera</taxon>
    </lineage>
</organism>
<proteinExistence type="inferred from homology"/>
<dbReference type="PANTHER" id="PTHR12219:SF8">
    <property type="entry name" value="NADH DEHYDROGENASE [UBIQUINONE] IRON-SULFUR PROTEIN 4, MITOCHONDRIAL"/>
    <property type="match status" value="1"/>
</dbReference>
<accession>A0A165I973</accession>
<evidence type="ECO:0000313" key="11">
    <source>
        <dbReference type="EMBL" id="KZT60285.1"/>
    </source>
</evidence>
<dbReference type="PANTHER" id="PTHR12219">
    <property type="entry name" value="NADH-UBIQUINONE OXIDOREDUCTASE"/>
    <property type="match status" value="1"/>
</dbReference>
<keyword evidence="8 9" id="KW-0472">Membrane</keyword>
<evidence type="ECO:0000256" key="5">
    <source>
        <dbReference type="ARBA" id="ARBA00022946"/>
    </source>
</evidence>
<dbReference type="EMBL" id="KV423932">
    <property type="protein sequence ID" value="KZT60285.1"/>
    <property type="molecule type" value="Genomic_DNA"/>
</dbReference>
<keyword evidence="6 9" id="KW-0249">Electron transport</keyword>
<dbReference type="InParanoid" id="A0A165I973"/>
<dbReference type="Gene3D" id="3.30.160.190">
    <property type="entry name" value="atu1810 like domain"/>
    <property type="match status" value="1"/>
</dbReference>
<evidence type="ECO:0000256" key="1">
    <source>
        <dbReference type="ARBA" id="ARBA00005882"/>
    </source>
</evidence>
<evidence type="ECO:0000256" key="9">
    <source>
        <dbReference type="RuleBase" id="RU367010"/>
    </source>
</evidence>
<keyword evidence="3 9" id="KW-0679">Respiratory chain</keyword>
<protein>
    <recommendedName>
        <fullName evidence="9">NADH dehydrogenase [ubiquinone] iron-sulfur protein 4, mitochondrial</fullName>
    </recommendedName>
</protein>
<comment type="similarity">
    <text evidence="1 9">Belongs to the complex I NDUFS4 subunit family.</text>
</comment>
<evidence type="ECO:0000256" key="3">
    <source>
        <dbReference type="ARBA" id="ARBA00022660"/>
    </source>
</evidence>
<gene>
    <name evidence="11" type="ORF">CALCODRAFT_127569</name>
</gene>
<sequence length="180" mass="20281">MLRAVSRLARTRALPPLRSATAPAARHESTSAVAGEQAIKEHSEHIKDAVYKDAEGREVTTAEVVSGAPPELQYRTVRIFQPARNTMQSAGPGANKWRIDWDTLPAGGRWENRLMGWTSSADYMQATRLSFRSKEDAIHFAEKQGWDYFVQPEHAKRIPPKSYAENYLHVPGKLRIARTK</sequence>
<dbReference type="Pfam" id="PF04800">
    <property type="entry name" value="NDUS4"/>
    <property type="match status" value="1"/>
</dbReference>
<feature type="region of interest" description="Disordered" evidence="10">
    <location>
        <begin position="14"/>
        <end position="38"/>
    </location>
</feature>
<dbReference type="Proteomes" id="UP000076842">
    <property type="component" value="Unassembled WGS sequence"/>
</dbReference>
<evidence type="ECO:0000256" key="2">
    <source>
        <dbReference type="ARBA" id="ARBA00022448"/>
    </source>
</evidence>
<name>A0A165I973_9BASI</name>
<evidence type="ECO:0000256" key="4">
    <source>
        <dbReference type="ARBA" id="ARBA00022792"/>
    </source>
</evidence>
<evidence type="ECO:0000256" key="10">
    <source>
        <dbReference type="SAM" id="MobiDB-lite"/>
    </source>
</evidence>
<evidence type="ECO:0000256" key="8">
    <source>
        <dbReference type="ARBA" id="ARBA00023136"/>
    </source>
</evidence>
<dbReference type="AlphaFoldDB" id="A0A165I973"/>
<keyword evidence="7 9" id="KW-0496">Mitochondrion</keyword>
<evidence type="ECO:0000256" key="7">
    <source>
        <dbReference type="ARBA" id="ARBA00023128"/>
    </source>
</evidence>
<dbReference type="GO" id="GO:0005743">
    <property type="term" value="C:mitochondrial inner membrane"/>
    <property type="evidence" value="ECO:0007669"/>
    <property type="project" value="UniProtKB-SubCell"/>
</dbReference>
<reference evidence="11 12" key="1">
    <citation type="journal article" date="2016" name="Mol. Biol. Evol.">
        <title>Comparative Genomics of Early-Diverging Mushroom-Forming Fungi Provides Insights into the Origins of Lignocellulose Decay Capabilities.</title>
        <authorList>
            <person name="Nagy L.G."/>
            <person name="Riley R."/>
            <person name="Tritt A."/>
            <person name="Adam C."/>
            <person name="Daum C."/>
            <person name="Floudas D."/>
            <person name="Sun H."/>
            <person name="Yadav J.S."/>
            <person name="Pangilinan J."/>
            <person name="Larsson K.H."/>
            <person name="Matsuura K."/>
            <person name="Barry K."/>
            <person name="Labutti K."/>
            <person name="Kuo R."/>
            <person name="Ohm R.A."/>
            <person name="Bhattacharya S.S."/>
            <person name="Shirouzu T."/>
            <person name="Yoshinaga Y."/>
            <person name="Martin F.M."/>
            <person name="Grigoriev I.V."/>
            <person name="Hibbett D.S."/>
        </authorList>
    </citation>
    <scope>NUCLEOTIDE SEQUENCE [LARGE SCALE GENOMIC DNA]</scope>
    <source>
        <strain evidence="11 12">HHB12733</strain>
    </source>
</reference>
<keyword evidence="4 9" id="KW-0999">Mitochondrion inner membrane</keyword>
<keyword evidence="5 9" id="KW-0809">Transit peptide</keyword>
<keyword evidence="12" id="KW-1185">Reference proteome</keyword>
<dbReference type="STRING" id="1353952.A0A165I973"/>
<keyword evidence="2 9" id="KW-0813">Transport</keyword>
<comment type="function">
    <text evidence="9">Accessory subunit of the mitochondrial membrane respiratory chain NADH dehydrogenase (Complex I), that is believed not to be involved in catalysis. Complex I functions in the transfer of electrons from NADH to the respiratory chain. The immediate electron acceptor for the enzyme is believed to be ubiquinone.</text>
</comment>
<dbReference type="InterPro" id="IPR006885">
    <property type="entry name" value="NADH_UbQ_FeS_4_mit-like"/>
</dbReference>
<evidence type="ECO:0000313" key="12">
    <source>
        <dbReference type="Proteomes" id="UP000076842"/>
    </source>
</evidence>
<dbReference type="FunFam" id="3.30.160.190:FF:000001">
    <property type="entry name" value="NADH-ubiquinone oxidoreductase 21 kDa subunit mitochondrial"/>
    <property type="match status" value="1"/>
</dbReference>
<comment type="subcellular location">
    <subcellularLocation>
        <location evidence="9">Mitochondrion inner membrane</location>
        <topology evidence="9">Peripheral membrane protein</topology>
        <orientation evidence="9">Matrix side</orientation>
    </subcellularLocation>
</comment>